<dbReference type="InterPro" id="IPR029705">
    <property type="entry name" value="VPS35L"/>
</dbReference>
<dbReference type="Gramene" id="Kaladp0047s0207.1.v1.1">
    <property type="protein sequence ID" value="Kaladp0047s0207.1.v1.1"/>
    <property type="gene ID" value="Kaladp0047s0207.v1.1"/>
</dbReference>
<proteinExistence type="inferred from homology"/>
<keyword evidence="5" id="KW-0653">Protein transport</keyword>
<evidence type="ECO:0000256" key="3">
    <source>
        <dbReference type="ARBA" id="ARBA00022448"/>
    </source>
</evidence>
<keyword evidence="7" id="KW-1185">Reference proteome</keyword>
<comment type="subcellular location">
    <subcellularLocation>
        <location evidence="1">Endosome</location>
    </subcellularLocation>
</comment>
<evidence type="ECO:0000256" key="1">
    <source>
        <dbReference type="ARBA" id="ARBA00004177"/>
    </source>
</evidence>
<sequence>MEFRARNYSAELRAATLPRHPAHDHPLSTSSSLFPQAEIKDSRPDDFTDPLREKDCYPAVTYNTSKNVLTESASLIPRNEWESFKKLLVQKFPDQKVVPISQVSDAIIRKQKIFAKSLPVTSHELDDQLKFVNDDVKVVTRQEYIAHLQKFKDDITKAWHADDRFTSLKLCTKVARLLMDTSVSYFYPTLFVVATDIMDTLGDMVWERIKHISEHAEDQIDISNNVEPTTTCNDAKETCINWFCKIASIQELLPRIYLELALLPCWSFLAKEPADNLQRLKLMTRGLADPVASAYCHLYMAHCAEKLATYDAGRILTAGINDIKVLLMQQDICKSISENQKMIINLVESPIEYLVKCIFKDIYQGNIGNALMELGLGRSTTELFVNTPHVSVVLYHVLGELPVEVVSANAVDILRLIDCSNDYTFDQCLNYRLLGLRLCEKVPPISTLTLLLDKVKDVVSSYDELDGYLIIVDAYLELVLAHHMDKYLNALLKGIYERTQGRKMTEKELTNLQSIFVRLISNSEDLEDVFAVNHFVDLLDVMHGSPRNVVSVHILSKATRNDNISNPATIQQLFEISQSLHSSIAFANAHISQQAAYLISHFVRKVDYGPMIDQHLAFLIECRTAFACLHEVQESLIRSSNALAIKGNKGARKNPSFVKSCISYTEVTISAVVVWSSRLRLYIETAEVALLVGLVSHAEELIFSGISGLQSYDSTNGHKQSGVEEVFSLILKLFGLLVVFPGDTERGVTSIQNSILALFNTASWITPTMKSKIACSICALSSTLTQNKLPYHVLSLESFSNDKLFIGNQCYVKELVSVSETALQNIIGFVEQEPSRAARGTMALDACNSIVLSFKMNAELLKVCDRLMEIARSCLGERNSYLQNTSKYLRRTCSLQ</sequence>
<organism evidence="6 7">
    <name type="scientific">Kalanchoe fedtschenkoi</name>
    <name type="common">Lavender scallops</name>
    <name type="synonym">South American air plant</name>
    <dbReference type="NCBI Taxonomy" id="63787"/>
    <lineage>
        <taxon>Eukaryota</taxon>
        <taxon>Viridiplantae</taxon>
        <taxon>Streptophyta</taxon>
        <taxon>Embryophyta</taxon>
        <taxon>Tracheophyta</taxon>
        <taxon>Spermatophyta</taxon>
        <taxon>Magnoliopsida</taxon>
        <taxon>eudicotyledons</taxon>
        <taxon>Gunneridae</taxon>
        <taxon>Pentapetalae</taxon>
        <taxon>Saxifragales</taxon>
        <taxon>Crassulaceae</taxon>
        <taxon>Kalanchoe</taxon>
    </lineage>
</organism>
<evidence type="ECO:0000256" key="4">
    <source>
        <dbReference type="ARBA" id="ARBA00022753"/>
    </source>
</evidence>
<keyword evidence="4" id="KW-0967">Endosome</keyword>
<dbReference type="GO" id="GO:0015031">
    <property type="term" value="P:protein transport"/>
    <property type="evidence" value="ECO:0007669"/>
    <property type="project" value="UniProtKB-KW"/>
</dbReference>
<comment type="similarity">
    <text evidence="2">Belongs to the VPS35L family.</text>
</comment>
<dbReference type="PANTHER" id="PTHR13673">
    <property type="entry name" value="ESOPHAGEAL CANCER ASSOCIATED PROTEIN"/>
    <property type="match status" value="1"/>
</dbReference>
<dbReference type="GO" id="GO:0005768">
    <property type="term" value="C:endosome"/>
    <property type="evidence" value="ECO:0007669"/>
    <property type="project" value="UniProtKB-SubCell"/>
</dbReference>
<keyword evidence="3" id="KW-0813">Transport</keyword>
<evidence type="ECO:0000256" key="5">
    <source>
        <dbReference type="ARBA" id="ARBA00022927"/>
    </source>
</evidence>
<reference evidence="6" key="1">
    <citation type="submission" date="2021-01" db="UniProtKB">
        <authorList>
            <consortium name="EnsemblPlants"/>
        </authorList>
    </citation>
    <scope>IDENTIFICATION</scope>
</reference>
<dbReference type="Proteomes" id="UP000594263">
    <property type="component" value="Unplaced"/>
</dbReference>
<evidence type="ECO:0000256" key="2">
    <source>
        <dbReference type="ARBA" id="ARBA00010704"/>
    </source>
</evidence>
<dbReference type="OMA" id="RVEVCKN"/>
<evidence type="ECO:0000313" key="7">
    <source>
        <dbReference type="Proteomes" id="UP000594263"/>
    </source>
</evidence>
<name>A0A7N0TXW1_KALFE</name>
<dbReference type="PANTHER" id="PTHR13673:SF0">
    <property type="entry name" value="VPS35 ENDOSOMAL PROTEIN-SORTING FACTOR-LIKE"/>
    <property type="match status" value="1"/>
</dbReference>
<dbReference type="GO" id="GO:0032456">
    <property type="term" value="P:endocytic recycling"/>
    <property type="evidence" value="ECO:0007669"/>
    <property type="project" value="InterPro"/>
</dbReference>
<protein>
    <submittedName>
        <fullName evidence="6">Uncharacterized protein</fullName>
    </submittedName>
</protein>
<evidence type="ECO:0000313" key="6">
    <source>
        <dbReference type="EnsemblPlants" id="Kaladp0047s0207.1.v1.1"/>
    </source>
</evidence>
<accession>A0A7N0TXW1</accession>
<dbReference type="EnsemblPlants" id="Kaladp0047s0207.1.v1.1">
    <property type="protein sequence ID" value="Kaladp0047s0207.1.v1.1"/>
    <property type="gene ID" value="Kaladp0047s0207.v1.1"/>
</dbReference>
<dbReference type="AlphaFoldDB" id="A0A7N0TXW1"/>